<dbReference type="PROSITE" id="PS51832">
    <property type="entry name" value="HD_GYP"/>
    <property type="match status" value="1"/>
</dbReference>
<dbReference type="Pfam" id="PF13487">
    <property type="entry name" value="HD_5"/>
    <property type="match status" value="1"/>
</dbReference>
<accession>A0ABZ0SB36</accession>
<dbReference type="CDD" id="cd00077">
    <property type="entry name" value="HDc"/>
    <property type="match status" value="1"/>
</dbReference>
<protein>
    <submittedName>
        <fullName evidence="3">Cyclic di-GMP phosphodiesterase response regulator RpfG</fullName>
        <ecNumber evidence="3">3.1.4.52</ecNumber>
    </submittedName>
</protein>
<evidence type="ECO:0000259" key="1">
    <source>
        <dbReference type="PROSITE" id="PS51831"/>
    </source>
</evidence>
<evidence type="ECO:0000313" key="3">
    <source>
        <dbReference type="EMBL" id="WPL17261.1"/>
    </source>
</evidence>
<dbReference type="Gene3D" id="1.10.3210.10">
    <property type="entry name" value="Hypothetical protein af1432"/>
    <property type="match status" value="1"/>
</dbReference>
<dbReference type="SUPFAM" id="SSF109604">
    <property type="entry name" value="HD-domain/PDEase-like"/>
    <property type="match status" value="1"/>
</dbReference>
<evidence type="ECO:0000259" key="2">
    <source>
        <dbReference type="PROSITE" id="PS51832"/>
    </source>
</evidence>
<feature type="domain" description="HD-GYP" evidence="2">
    <location>
        <begin position="157"/>
        <end position="353"/>
    </location>
</feature>
<gene>
    <name evidence="3" type="primary">rpfG_7</name>
    <name evidence="3" type="ORF">Thiowin_02257</name>
</gene>
<dbReference type="Proteomes" id="UP001432180">
    <property type="component" value="Chromosome"/>
</dbReference>
<reference evidence="3 4" key="1">
    <citation type="journal article" date="2023" name="Microorganisms">
        <title>Thiorhodovibrio frisius and Trv. litoralis spp. nov., Two Novel Members from a Clade of Fastidious Purple Sulfur Bacteria That Exhibit Unique Red-Shifted Light-Harvesting Capabilities.</title>
        <authorList>
            <person name="Methner A."/>
            <person name="Kuzyk S.B."/>
            <person name="Petersen J."/>
            <person name="Bauer S."/>
            <person name="Brinkmann H."/>
            <person name="Sichau K."/>
            <person name="Wanner G."/>
            <person name="Wolf J."/>
            <person name="Neumann-Schaal M."/>
            <person name="Henke P."/>
            <person name="Tank M."/>
            <person name="Sproer C."/>
            <person name="Bunk B."/>
            <person name="Overmann J."/>
        </authorList>
    </citation>
    <scope>NUCLEOTIDE SEQUENCE [LARGE SCALE GENOMIC DNA]</scope>
    <source>
        <strain evidence="3 4">DSM 6702</strain>
    </source>
</reference>
<dbReference type="PANTHER" id="PTHR43155:SF2">
    <property type="entry name" value="CYCLIC DI-GMP PHOSPHODIESTERASE PA4108"/>
    <property type="match status" value="1"/>
</dbReference>
<dbReference type="InterPro" id="IPR006674">
    <property type="entry name" value="HD_domain"/>
</dbReference>
<dbReference type="PANTHER" id="PTHR43155">
    <property type="entry name" value="CYCLIC DI-GMP PHOSPHODIESTERASE PA4108-RELATED"/>
    <property type="match status" value="1"/>
</dbReference>
<dbReference type="InterPro" id="IPR006675">
    <property type="entry name" value="HDIG_dom"/>
</dbReference>
<dbReference type="PROSITE" id="PS51831">
    <property type="entry name" value="HD"/>
    <property type="match status" value="1"/>
</dbReference>
<dbReference type="NCBIfam" id="TIGR00277">
    <property type="entry name" value="HDIG"/>
    <property type="match status" value="1"/>
</dbReference>
<keyword evidence="3" id="KW-0378">Hydrolase</keyword>
<dbReference type="SMART" id="SM00471">
    <property type="entry name" value="HDc"/>
    <property type="match status" value="1"/>
</dbReference>
<dbReference type="InterPro" id="IPR021812">
    <property type="entry name" value="DUF3391"/>
</dbReference>
<evidence type="ECO:0000313" key="4">
    <source>
        <dbReference type="Proteomes" id="UP001432180"/>
    </source>
</evidence>
<dbReference type="EMBL" id="CP121472">
    <property type="protein sequence ID" value="WPL17261.1"/>
    <property type="molecule type" value="Genomic_DNA"/>
</dbReference>
<dbReference type="GO" id="GO:0071111">
    <property type="term" value="F:cyclic-guanylate-specific phosphodiesterase activity"/>
    <property type="evidence" value="ECO:0007669"/>
    <property type="project" value="UniProtKB-EC"/>
</dbReference>
<name>A0ABZ0SB36_9GAMM</name>
<dbReference type="RefSeq" id="WP_328987778.1">
    <property type="nucleotide sequence ID" value="NZ_CP121472.1"/>
</dbReference>
<dbReference type="InterPro" id="IPR003607">
    <property type="entry name" value="HD/PDEase_dom"/>
</dbReference>
<keyword evidence="4" id="KW-1185">Reference proteome</keyword>
<dbReference type="EC" id="3.1.4.52" evidence="3"/>
<proteinExistence type="predicted"/>
<dbReference type="Pfam" id="PF11871">
    <property type="entry name" value="DUF3391"/>
    <property type="match status" value="1"/>
</dbReference>
<organism evidence="3 4">
    <name type="scientific">Thiorhodovibrio winogradskyi</name>
    <dbReference type="NCBI Taxonomy" id="77007"/>
    <lineage>
        <taxon>Bacteria</taxon>
        <taxon>Pseudomonadati</taxon>
        <taxon>Pseudomonadota</taxon>
        <taxon>Gammaproteobacteria</taxon>
        <taxon>Chromatiales</taxon>
        <taxon>Chromatiaceae</taxon>
        <taxon>Thiorhodovibrio</taxon>
    </lineage>
</organism>
<feature type="domain" description="HD" evidence="1">
    <location>
        <begin position="179"/>
        <end position="302"/>
    </location>
</feature>
<dbReference type="InterPro" id="IPR037522">
    <property type="entry name" value="HD_GYP_dom"/>
</dbReference>
<sequence>MALTEVAVERLRVGVFIHLNASWMQHPFLTNKFKIRSEKQIKVLRALGIAQVRVDPDRSDCEPLEPSEVLAAGTDVTLAENASAVVSSARLNAETAALWEEKNQRIQKLKERRTRLNQCAKRYTSSANLARKLISLLQSRPGEALRESNALVSGMIDELGGDQETTVQLINLKHLGENSYFHAINVVALALVLGRDLLLNVNELRLLGLGALFHDLGHQQVPSRILLKKEPFTTPELMVYRRHPTLGLEMVKRLPTLPQPVVEIIAKHHEHLDGTGYPQGLRGDDIGLLTRVISIVNRYDNLCNGFGARRGLSPHQAVSVMYAKEKGRYDEQVLNTFISCLGVYPPGTVVRLDDERIAVVTSVNRDNLARPNVLVYEPDVPKEEAVILNLLEEELKVRESLHVDSLNREQIEYLNVSDKLSYYFESKKQGRGG</sequence>